<reference evidence="2" key="1">
    <citation type="journal article" date="2020" name="Stud. Mycol.">
        <title>101 Dothideomycetes genomes: a test case for predicting lifestyles and emergence of pathogens.</title>
        <authorList>
            <person name="Haridas S."/>
            <person name="Albert R."/>
            <person name="Binder M."/>
            <person name="Bloem J."/>
            <person name="Labutti K."/>
            <person name="Salamov A."/>
            <person name="Andreopoulos B."/>
            <person name="Baker S."/>
            <person name="Barry K."/>
            <person name="Bills G."/>
            <person name="Bluhm B."/>
            <person name="Cannon C."/>
            <person name="Castanera R."/>
            <person name="Culley D."/>
            <person name="Daum C."/>
            <person name="Ezra D."/>
            <person name="Gonzalez J."/>
            <person name="Henrissat B."/>
            <person name="Kuo A."/>
            <person name="Liang C."/>
            <person name="Lipzen A."/>
            <person name="Lutzoni F."/>
            <person name="Magnuson J."/>
            <person name="Mondo S."/>
            <person name="Nolan M."/>
            <person name="Ohm R."/>
            <person name="Pangilinan J."/>
            <person name="Park H.-J."/>
            <person name="Ramirez L."/>
            <person name="Alfaro M."/>
            <person name="Sun H."/>
            <person name="Tritt A."/>
            <person name="Yoshinaga Y."/>
            <person name="Zwiers L.-H."/>
            <person name="Turgeon B."/>
            <person name="Goodwin S."/>
            <person name="Spatafora J."/>
            <person name="Crous P."/>
            <person name="Grigoriev I."/>
        </authorList>
    </citation>
    <scope>NUCLEOTIDE SEQUENCE</scope>
    <source>
        <strain evidence="2">CBS 113979</strain>
    </source>
</reference>
<dbReference type="EMBL" id="ML977183">
    <property type="protein sequence ID" value="KAF1982506.1"/>
    <property type="molecule type" value="Genomic_DNA"/>
</dbReference>
<accession>A0A6G1GNG5</accession>
<name>A0A6G1GNG5_9PEZI</name>
<proteinExistence type="predicted"/>
<sequence>MPPNQNNNYLRRYGPGPLNPATEEPTTRWSTPSRRSDYLSHRAAKQAAIDRNYCNRRRRPNPRKNDVTRADWTPATFKVNIKGRAVGPEDWQDETNDLRQGGEGREVGLMRRRIAWERKSYAEWEQEWMAGEDDKLKVLAEGFSGLDFGGLVEEAEKKWWENRGEAEWSEWEWNSSVGGGGVEVDEDGWEIFDAESIVSDYELV</sequence>
<evidence type="ECO:0000256" key="1">
    <source>
        <dbReference type="SAM" id="MobiDB-lite"/>
    </source>
</evidence>
<organism evidence="2 3">
    <name type="scientific">Aulographum hederae CBS 113979</name>
    <dbReference type="NCBI Taxonomy" id="1176131"/>
    <lineage>
        <taxon>Eukaryota</taxon>
        <taxon>Fungi</taxon>
        <taxon>Dikarya</taxon>
        <taxon>Ascomycota</taxon>
        <taxon>Pezizomycotina</taxon>
        <taxon>Dothideomycetes</taxon>
        <taxon>Pleosporomycetidae</taxon>
        <taxon>Aulographales</taxon>
        <taxon>Aulographaceae</taxon>
    </lineage>
</organism>
<gene>
    <name evidence="2" type="ORF">K402DRAFT_192713</name>
</gene>
<dbReference type="Proteomes" id="UP000800041">
    <property type="component" value="Unassembled WGS sequence"/>
</dbReference>
<keyword evidence="3" id="KW-1185">Reference proteome</keyword>
<evidence type="ECO:0000313" key="2">
    <source>
        <dbReference type="EMBL" id="KAF1982506.1"/>
    </source>
</evidence>
<protein>
    <submittedName>
        <fullName evidence="2">Uncharacterized protein</fullName>
    </submittedName>
</protein>
<evidence type="ECO:0000313" key="3">
    <source>
        <dbReference type="Proteomes" id="UP000800041"/>
    </source>
</evidence>
<dbReference type="AlphaFoldDB" id="A0A6G1GNG5"/>
<feature type="region of interest" description="Disordered" evidence="1">
    <location>
        <begin position="1"/>
        <end position="70"/>
    </location>
</feature>